<dbReference type="InterPro" id="IPR036400">
    <property type="entry name" value="Cyt_B5-like_heme/steroid_sf"/>
</dbReference>
<reference evidence="6" key="1">
    <citation type="submission" date="2020-05" db="EMBL/GenBank/DDBJ databases">
        <authorList>
            <person name="Chiriac C."/>
            <person name="Salcher M."/>
            <person name="Ghai R."/>
            <person name="Kavagutti S V."/>
        </authorList>
    </citation>
    <scope>NUCLEOTIDE SEQUENCE</scope>
</reference>
<dbReference type="PANTHER" id="PTHR19359">
    <property type="entry name" value="CYTOCHROME B5"/>
    <property type="match status" value="1"/>
</dbReference>
<dbReference type="AlphaFoldDB" id="A0A6J7IU64"/>
<proteinExistence type="inferred from homology"/>
<protein>
    <submittedName>
        <fullName evidence="6">Unannotated protein</fullName>
    </submittedName>
</protein>
<dbReference type="Pfam" id="PF00173">
    <property type="entry name" value="Cyt-b5"/>
    <property type="match status" value="1"/>
</dbReference>
<keyword evidence="2" id="KW-0479">Metal-binding</keyword>
<dbReference type="PRINTS" id="PR00363">
    <property type="entry name" value="CYTOCHROMEB5"/>
</dbReference>
<evidence type="ECO:0000256" key="1">
    <source>
        <dbReference type="ARBA" id="ARBA00022617"/>
    </source>
</evidence>
<accession>A0A6J7IU64</accession>
<dbReference type="InterPro" id="IPR050668">
    <property type="entry name" value="Cytochrome_b5"/>
</dbReference>
<dbReference type="InterPro" id="IPR001199">
    <property type="entry name" value="Cyt_B5-like_heme/steroid-bd"/>
</dbReference>
<dbReference type="SMART" id="SM01117">
    <property type="entry name" value="Cyt-b5"/>
    <property type="match status" value="1"/>
</dbReference>
<evidence type="ECO:0000313" key="6">
    <source>
        <dbReference type="EMBL" id="CAB4934425.1"/>
    </source>
</evidence>
<dbReference type="PROSITE" id="PS50255">
    <property type="entry name" value="CYTOCHROME_B5_2"/>
    <property type="match status" value="1"/>
</dbReference>
<dbReference type="GO" id="GO:0046872">
    <property type="term" value="F:metal ion binding"/>
    <property type="evidence" value="ECO:0007669"/>
    <property type="project" value="UniProtKB-KW"/>
</dbReference>
<feature type="domain" description="Cytochrome b5 heme-binding" evidence="5">
    <location>
        <begin position="1"/>
        <end position="64"/>
    </location>
</feature>
<keyword evidence="3" id="KW-0408">Iron</keyword>
<evidence type="ECO:0000256" key="4">
    <source>
        <dbReference type="ARBA" id="ARBA00038168"/>
    </source>
</evidence>
<dbReference type="GO" id="GO:0020037">
    <property type="term" value="F:heme binding"/>
    <property type="evidence" value="ECO:0007669"/>
    <property type="project" value="TreeGrafter"/>
</dbReference>
<evidence type="ECO:0000256" key="3">
    <source>
        <dbReference type="ARBA" id="ARBA00023004"/>
    </source>
</evidence>
<dbReference type="GO" id="GO:0016020">
    <property type="term" value="C:membrane"/>
    <property type="evidence" value="ECO:0007669"/>
    <property type="project" value="TreeGrafter"/>
</dbReference>
<dbReference type="EMBL" id="CAFBMR010000181">
    <property type="protein sequence ID" value="CAB4934425.1"/>
    <property type="molecule type" value="Genomic_DNA"/>
</dbReference>
<sequence>MTNCWTIVGKGVYNLTSYVNQHPGGAGNILSLCGHDGTQSFRAVHGTSGNAVSMLARLKIGTLRK</sequence>
<dbReference type="SUPFAM" id="SSF55856">
    <property type="entry name" value="Cytochrome b5-like heme/steroid binding domain"/>
    <property type="match status" value="1"/>
</dbReference>
<comment type="similarity">
    <text evidence="4">Belongs to the cytochrome b5 family.</text>
</comment>
<evidence type="ECO:0000256" key="2">
    <source>
        <dbReference type="ARBA" id="ARBA00022723"/>
    </source>
</evidence>
<keyword evidence="1" id="KW-0349">Heme</keyword>
<dbReference type="Gene3D" id="3.10.120.10">
    <property type="entry name" value="Cytochrome b5-like heme/steroid binding domain"/>
    <property type="match status" value="1"/>
</dbReference>
<evidence type="ECO:0000259" key="5">
    <source>
        <dbReference type="PROSITE" id="PS50255"/>
    </source>
</evidence>
<name>A0A6J7IU64_9ZZZZ</name>
<organism evidence="6">
    <name type="scientific">freshwater metagenome</name>
    <dbReference type="NCBI Taxonomy" id="449393"/>
    <lineage>
        <taxon>unclassified sequences</taxon>
        <taxon>metagenomes</taxon>
        <taxon>ecological metagenomes</taxon>
    </lineage>
</organism>
<gene>
    <name evidence="6" type="ORF">UFOPK3610_02117</name>
</gene>